<keyword evidence="2" id="KW-0456">Lyase</keyword>
<dbReference type="InterPro" id="IPR004360">
    <property type="entry name" value="Glyas_Fos-R_dOase_dom"/>
</dbReference>
<feature type="domain" description="VOC" evidence="1">
    <location>
        <begin position="6"/>
        <end position="119"/>
    </location>
</feature>
<organism evidence="2 3">
    <name type="scientific">Chitinophaga skermanii</name>
    <dbReference type="NCBI Taxonomy" id="331697"/>
    <lineage>
        <taxon>Bacteria</taxon>
        <taxon>Pseudomonadati</taxon>
        <taxon>Bacteroidota</taxon>
        <taxon>Chitinophagia</taxon>
        <taxon>Chitinophagales</taxon>
        <taxon>Chitinophagaceae</taxon>
        <taxon>Chitinophaga</taxon>
    </lineage>
</organism>
<proteinExistence type="predicted"/>
<dbReference type="GO" id="GO:0016829">
    <property type="term" value="F:lyase activity"/>
    <property type="evidence" value="ECO:0007669"/>
    <property type="project" value="UniProtKB-KW"/>
</dbReference>
<dbReference type="EMBL" id="QLLL01000011">
    <property type="protein sequence ID" value="RAI98659.1"/>
    <property type="molecule type" value="Genomic_DNA"/>
</dbReference>
<dbReference type="PANTHER" id="PTHR39175:SF1">
    <property type="entry name" value="FAMILY PROTEIN, PUTATIVE (AFU_ORTHOLOGUE AFUA_3G15060)-RELATED"/>
    <property type="match status" value="1"/>
</dbReference>
<dbReference type="GO" id="GO:0051213">
    <property type="term" value="F:dioxygenase activity"/>
    <property type="evidence" value="ECO:0007669"/>
    <property type="project" value="UniProtKB-KW"/>
</dbReference>
<dbReference type="PROSITE" id="PS51819">
    <property type="entry name" value="VOC"/>
    <property type="match status" value="1"/>
</dbReference>
<dbReference type="OrthoDB" id="9813630at2"/>
<keyword evidence="3" id="KW-1185">Reference proteome</keyword>
<comment type="caution">
    <text evidence="2">The sequence shown here is derived from an EMBL/GenBank/DDBJ whole genome shotgun (WGS) entry which is preliminary data.</text>
</comment>
<dbReference type="Pfam" id="PF00903">
    <property type="entry name" value="Glyoxalase"/>
    <property type="match status" value="1"/>
</dbReference>
<dbReference type="RefSeq" id="WP_111600033.1">
    <property type="nucleotide sequence ID" value="NZ_QLLL01000011.1"/>
</dbReference>
<evidence type="ECO:0000313" key="2">
    <source>
        <dbReference type="EMBL" id="RAI98659.1"/>
    </source>
</evidence>
<sequence length="120" mass="13670">MITFKRVHHVQICIPPGAGEQARAYYSGVLGLKEINRPEPLANRPGMWFAMGDIELHIGEEANQSPSKRHPAFEVIDIESVRKYFLDKGMVVKDEIPIPGQTRFSIFDPFGNRIELLEKH</sequence>
<dbReference type="Gene3D" id="3.10.180.10">
    <property type="entry name" value="2,3-Dihydroxybiphenyl 1,2-Dioxygenase, domain 1"/>
    <property type="match status" value="1"/>
</dbReference>
<dbReference type="Proteomes" id="UP000249547">
    <property type="component" value="Unassembled WGS sequence"/>
</dbReference>
<dbReference type="AlphaFoldDB" id="A0A327Q2S8"/>
<evidence type="ECO:0000259" key="1">
    <source>
        <dbReference type="PROSITE" id="PS51819"/>
    </source>
</evidence>
<name>A0A327Q2S8_9BACT</name>
<keyword evidence="2" id="KW-0560">Oxidoreductase</keyword>
<dbReference type="SUPFAM" id="SSF54593">
    <property type="entry name" value="Glyoxalase/Bleomycin resistance protein/Dihydroxybiphenyl dioxygenase"/>
    <property type="match status" value="1"/>
</dbReference>
<keyword evidence="2" id="KW-0223">Dioxygenase</keyword>
<dbReference type="InterPro" id="IPR029068">
    <property type="entry name" value="Glyas_Bleomycin-R_OHBP_Dase"/>
</dbReference>
<dbReference type="InterPro" id="IPR037523">
    <property type="entry name" value="VOC_core"/>
</dbReference>
<accession>A0A327Q2S8</accession>
<protein>
    <submittedName>
        <fullName evidence="2">Catechol 2,3-dioxygenase-like lactoylglutathione lyase family enzyme</fullName>
    </submittedName>
</protein>
<dbReference type="PANTHER" id="PTHR39175">
    <property type="entry name" value="FAMILY PROTEIN, PUTATIVE (AFU_ORTHOLOGUE AFUA_3G15060)-RELATED"/>
    <property type="match status" value="1"/>
</dbReference>
<evidence type="ECO:0000313" key="3">
    <source>
        <dbReference type="Proteomes" id="UP000249547"/>
    </source>
</evidence>
<gene>
    <name evidence="2" type="ORF">LX64_04644</name>
</gene>
<reference evidence="2 3" key="1">
    <citation type="submission" date="2018-06" db="EMBL/GenBank/DDBJ databases">
        <title>Genomic Encyclopedia of Archaeal and Bacterial Type Strains, Phase II (KMG-II): from individual species to whole genera.</title>
        <authorList>
            <person name="Goeker M."/>
        </authorList>
    </citation>
    <scope>NUCLEOTIDE SEQUENCE [LARGE SCALE GENOMIC DNA]</scope>
    <source>
        <strain evidence="2 3">DSM 23857</strain>
    </source>
</reference>